<keyword evidence="2" id="KW-0732">Signal</keyword>
<reference evidence="3" key="1">
    <citation type="submission" date="2019-12" db="EMBL/GenBank/DDBJ databases">
        <title>An insight into the sialome of adult female Ixodes ricinus ticks feeding for 6 days.</title>
        <authorList>
            <person name="Perner J."/>
            <person name="Ribeiro J.M.C."/>
        </authorList>
    </citation>
    <scope>NUCLEOTIDE SEQUENCE</scope>
    <source>
        <strain evidence="3">Semi-engorged</strain>
        <tissue evidence="3">Salivary glands</tissue>
    </source>
</reference>
<evidence type="ECO:0000256" key="1">
    <source>
        <dbReference type="SAM" id="MobiDB-lite"/>
    </source>
</evidence>
<protein>
    <submittedName>
        <fullName evidence="3">Putative secreted protein</fullName>
    </submittedName>
</protein>
<dbReference type="EMBL" id="GIFC01014097">
    <property type="protein sequence ID" value="MXU96180.1"/>
    <property type="molecule type" value="Transcribed_RNA"/>
</dbReference>
<sequence>MTLMVALGVALPAGVGGSSPTGVVGRSPAAEGGSKGLGGHALEGGPRGRRWGHPPGPPLLHLGQAVEPGSRVLLVELLDLQRVLLEKALGPRLGAVVRDDAGALSREHGLRRLIGQPRREHKDLALLLHVLRLQAAAGAPLRRQGTPGRRHASQRRHVADQGLRQVSSAAERVAARVRFQVVVGPRVGKVAAHRERATCMVVVLVLLL</sequence>
<evidence type="ECO:0000256" key="2">
    <source>
        <dbReference type="SAM" id="SignalP"/>
    </source>
</evidence>
<feature type="chain" id="PRO_5025374429" evidence="2">
    <location>
        <begin position="18"/>
        <end position="208"/>
    </location>
</feature>
<feature type="compositionally biased region" description="Gly residues" evidence="1">
    <location>
        <begin position="33"/>
        <end position="42"/>
    </location>
</feature>
<feature type="region of interest" description="Disordered" evidence="1">
    <location>
        <begin position="16"/>
        <end position="54"/>
    </location>
</feature>
<feature type="signal peptide" evidence="2">
    <location>
        <begin position="1"/>
        <end position="17"/>
    </location>
</feature>
<feature type="region of interest" description="Disordered" evidence="1">
    <location>
        <begin position="140"/>
        <end position="161"/>
    </location>
</feature>
<dbReference type="AlphaFoldDB" id="A0A6B0V1N9"/>
<proteinExistence type="predicted"/>
<name>A0A6B0V1N9_IXORI</name>
<evidence type="ECO:0000313" key="3">
    <source>
        <dbReference type="EMBL" id="MXU96180.1"/>
    </source>
</evidence>
<organism evidence="3">
    <name type="scientific">Ixodes ricinus</name>
    <name type="common">Common tick</name>
    <name type="synonym">Acarus ricinus</name>
    <dbReference type="NCBI Taxonomy" id="34613"/>
    <lineage>
        <taxon>Eukaryota</taxon>
        <taxon>Metazoa</taxon>
        <taxon>Ecdysozoa</taxon>
        <taxon>Arthropoda</taxon>
        <taxon>Chelicerata</taxon>
        <taxon>Arachnida</taxon>
        <taxon>Acari</taxon>
        <taxon>Parasitiformes</taxon>
        <taxon>Ixodida</taxon>
        <taxon>Ixodoidea</taxon>
        <taxon>Ixodidae</taxon>
        <taxon>Ixodinae</taxon>
        <taxon>Ixodes</taxon>
    </lineage>
</organism>
<accession>A0A6B0V1N9</accession>